<dbReference type="AlphaFoldDB" id="A0A077M4J4"/>
<dbReference type="Pfam" id="PF11209">
    <property type="entry name" value="LmeA"/>
    <property type="match status" value="1"/>
</dbReference>
<evidence type="ECO:0000313" key="2">
    <source>
        <dbReference type="EMBL" id="CCI51409.1"/>
    </source>
</evidence>
<evidence type="ECO:0000256" key="1">
    <source>
        <dbReference type="SAM" id="MobiDB-lite"/>
    </source>
</evidence>
<dbReference type="OrthoDB" id="3724212at2"/>
<sequence>MRRFLAGMATMLVLVIGAGTWWLSSAGRAGTTIPREAPLGPGVRPSPPPADLGPTETWLGDVDLSSSSLITPDGPLRDVHATGTNVRVTSGGLRVGEVNLQATLPFEVAAQQVGHGVVLYDAGGGLAGVRRSTEVLGVKASIRATGKVSAVGGNLLITPVSIDVGLPGFINDAISQAARELVTIEQSIEGLPPGLRLTAVTVGPNGFRATLRGTDVTIAGSGG</sequence>
<proteinExistence type="predicted"/>
<keyword evidence="2" id="KW-0413">Isomerase</keyword>
<dbReference type="EC" id="5.4.99.12" evidence="2"/>
<dbReference type="InterPro" id="IPR021373">
    <property type="entry name" value="DUF2993"/>
</dbReference>
<name>A0A077M4J4_9MICO</name>
<keyword evidence="3" id="KW-1185">Reference proteome</keyword>
<protein>
    <submittedName>
        <fullName evidence="2">Putative TRNA pseudouridine synthase A</fullName>
        <ecNumber evidence="2">5.4.99.12</ecNumber>
    </submittedName>
</protein>
<gene>
    <name evidence="2" type="ORF">BN13_1000005</name>
</gene>
<evidence type="ECO:0000313" key="3">
    <source>
        <dbReference type="Proteomes" id="UP000035720"/>
    </source>
</evidence>
<accession>A0A077M4J4</accession>
<dbReference type="Proteomes" id="UP000035720">
    <property type="component" value="Unassembled WGS sequence"/>
</dbReference>
<reference evidence="2 3" key="1">
    <citation type="journal article" date="2013" name="ISME J.">
        <title>A metabolic model for members of the genus Tetrasphaera involved in enhanced biological phosphorus removal.</title>
        <authorList>
            <person name="Kristiansen R."/>
            <person name="Nguyen H.T.T."/>
            <person name="Saunders A.M."/>
            <person name="Nielsen J.L."/>
            <person name="Wimmer R."/>
            <person name="Le V.Q."/>
            <person name="McIlroy S.J."/>
            <person name="Petrovski S."/>
            <person name="Seviour R.J."/>
            <person name="Calteau A."/>
            <person name="Nielsen K.L."/>
            <person name="Nielsen P.H."/>
        </authorList>
    </citation>
    <scope>NUCLEOTIDE SEQUENCE [LARGE SCALE GENOMIC DNA]</scope>
    <source>
        <strain evidence="2 3">Ben 74</strain>
    </source>
</reference>
<dbReference type="STRING" id="1193518.BN13_1000005"/>
<feature type="region of interest" description="Disordered" evidence="1">
    <location>
        <begin position="33"/>
        <end position="53"/>
    </location>
</feature>
<dbReference type="RefSeq" id="WP_048547861.1">
    <property type="nucleotide sequence ID" value="NZ_HF571038.1"/>
</dbReference>
<comment type="caution">
    <text evidence="2">The sequence shown here is derived from an EMBL/GenBank/DDBJ whole genome shotgun (WGS) entry which is preliminary data.</text>
</comment>
<dbReference type="EMBL" id="CAJC01000003">
    <property type="protein sequence ID" value="CCI51409.1"/>
    <property type="molecule type" value="Genomic_DNA"/>
</dbReference>
<organism evidence="2 3">
    <name type="scientific">Nostocoides jenkinsii Ben 74</name>
    <dbReference type="NCBI Taxonomy" id="1193518"/>
    <lineage>
        <taxon>Bacteria</taxon>
        <taxon>Bacillati</taxon>
        <taxon>Actinomycetota</taxon>
        <taxon>Actinomycetes</taxon>
        <taxon>Micrococcales</taxon>
        <taxon>Intrasporangiaceae</taxon>
        <taxon>Nostocoides</taxon>
    </lineage>
</organism>
<dbReference type="GO" id="GO:0160147">
    <property type="term" value="F:tRNA pseudouridine(38-40) synthase activity"/>
    <property type="evidence" value="ECO:0007669"/>
    <property type="project" value="UniProtKB-EC"/>
</dbReference>